<organism evidence="6 7">
    <name type="scientific">Pantherophis guttatus</name>
    <name type="common">Corn snake</name>
    <name type="synonym">Elaphe guttata</name>
    <dbReference type="NCBI Taxonomy" id="94885"/>
    <lineage>
        <taxon>Eukaryota</taxon>
        <taxon>Metazoa</taxon>
        <taxon>Chordata</taxon>
        <taxon>Craniata</taxon>
        <taxon>Vertebrata</taxon>
        <taxon>Euteleostomi</taxon>
        <taxon>Lepidosauria</taxon>
        <taxon>Squamata</taxon>
        <taxon>Bifurcata</taxon>
        <taxon>Unidentata</taxon>
        <taxon>Episquamata</taxon>
        <taxon>Toxicofera</taxon>
        <taxon>Serpentes</taxon>
        <taxon>Colubroidea</taxon>
        <taxon>Colubridae</taxon>
        <taxon>Colubrinae</taxon>
        <taxon>Pantherophis</taxon>
    </lineage>
</organism>
<feature type="compositionally biased region" description="Polar residues" evidence="3">
    <location>
        <begin position="778"/>
        <end position="787"/>
    </location>
</feature>
<sequence>MWKTLCVYAIRKESNRSNTGWLNSLPTPTSLCSAQPVHGRGDTFQVTPTPDYDLEEEEKETPHDDILDINQGLIPLEAPEHSFLLEGDIIKVSPFRRFSAASPRWPKRKGIVQIPYIISYKYDRQSVKIIKEAFEDFAKFTCIQFVPYSYQRDFISIVPLSGCFSSAGRIGGMQVVSLAPDCLKNGKGVVLHELMHVLGFWHEHSRADRDKYIHISWNEILTGFEINFIKNWNTNMLDDYDYSSIMHYGRNAFSMTGLPTIVPLSSPPALLGQRWNLSISDIAKINKLYKCSEVAAQPEAVPEEAIKEKVMDFIPVQPEPCSAKSNLASPVVRKTTEPILSSQKTVGEDLSRVAGQLRRTEVAEQSVVVSAMTSHTREASRELQMPSKHVLETTQTRQMKTKATGNVVEKSPASWTSQNPSTGWQLRNQYLKAYTPTEQSPMETRVTASPEMERKTSSSQAKGSVLPSVEKIHGATTTLGQKEASVEVSGSKASILEPTGEGELSTAVELTGSLDMGSNETDVGMGSPRSPPSVVEKHSKGQSTRAFHQAVTASMNETGSPAYVHPVENVLTIVASSLSSSSILRNPTTISSRVELGEKSQGTEVEVLENIVTVSGLGRREVDAGSSHHEKSTALPYIQPPSVKNIREHGDVLLPRKETPVPEILEAQTQSMGWFTSGAPSSLQGVVTVHPDASELKENGSLDDSPTRIAESFSPLPPHLARNGYEWGESITGKPPGTVSSWHVTERRVEVDHAELPSQIPTWGKAAFLAIKTNVAVQPTEQSSKTASGPGDNRSWSQTSSDESHPWRSVTVGWSPSADVKRQTLGKTTETASMKTFERLPMTPKIDLDHRERLRRTTLVRQFPTGPSGSQVSTQHEQGDEETPSQPSSTLSRIAGAEHHEIQDSSSTNKLRAMVSPKPCGKKLAVSVSRTLTSPMGYTTEKFSSLNRQFKLGITGKRSPRPRIQESGPTSSRIFQLGGERNTSPRNWGGFTKPGGRNGTSNSTEHLEEETLSVKTNEFTQTTTTKRAPEITVVSDTRPVAPLTVGSSHFFTILAHDKPTLNRSQSRFHLGGTDSVTRPESLPTRSLELATETELPFQLNQTVPSAEGRSLVPASSTAGLTMGGMSLATARVQEGTSGRHSTGLPSLERQPTSLEETAPPSVTGSLLSPEPVNLKEGSVGGHLGTATSSVPRNTSLVGTTVALSTDLSSTIILENQTIMQYDSKQITGIPSKPSEEMPVETNGSTLASTETHRTSHAGFSTRGSHEEHTKLLQFESGPQTKAKPSEEITGPILDGKTSTLFLEETWKIFTKENDAYRSEEPAAAKLTRISSKASEESHIGTTGATGLGVKSSSHLIPTNPSKETEKSTIFNEKNVHRTSGPFSESYSVALMPPHSNVPTSKVIPSVSDVYHPRDIEKVEAADVYHKVTKLSKEALVPSGISLPQIQTLGSAETGRRSSTTYGIKGLEKATETPTRVKDGELFPLATELSRQISETQVATTLEQMTRSQKNERSLEENESFLASNPIRLHHVNKRSLLGIMATPPPFILSSPAPDSKLGHSNIGQVNPRRLRVKKLFPKKHMCKIMASSGGTVQRLLLPGYLRGYLSHPGIGQDVALSIENMTKVTQPENLILRSTLKSKLWSLLRKLSPSEKKRGNKPELNQRTTGDILISCSFKENLCGWKQRQNDSLDWTLEKEEEKSSESMEVSGKHFRSLDGYISLKPSGHLPKQRAVLISPVVYGIRCLQFWYRSTDCAAGKINFYTKCLNSTKWHKVTSVKGKQDIGWHQVAVYISTTWALQVALEGIVGNEVRCKVQIDDLSLCQKPCGQCLQ</sequence>
<feature type="region of interest" description="Disordered" evidence="3">
    <location>
        <begin position="1230"/>
        <end position="1265"/>
    </location>
</feature>
<feature type="region of interest" description="Disordered" evidence="3">
    <location>
        <begin position="956"/>
        <end position="1003"/>
    </location>
</feature>
<evidence type="ECO:0000256" key="2">
    <source>
        <dbReference type="RuleBase" id="RU361183"/>
    </source>
</evidence>
<name>A0ABM3YT36_PANGU</name>
<keyword evidence="1 2" id="KW-0482">Metalloprotease</keyword>
<dbReference type="InterPro" id="IPR006026">
    <property type="entry name" value="Peptidase_Metallo"/>
</dbReference>
<evidence type="ECO:0000256" key="1">
    <source>
        <dbReference type="PROSITE-ProRule" id="PRU01211"/>
    </source>
</evidence>
<gene>
    <name evidence="7" type="primary">ASTL</name>
</gene>
<dbReference type="SUPFAM" id="SSF49899">
    <property type="entry name" value="Concanavalin A-like lectins/glucanases"/>
    <property type="match status" value="1"/>
</dbReference>
<feature type="domain" description="Peptidase M12A" evidence="5">
    <location>
        <begin position="96"/>
        <end position="292"/>
    </location>
</feature>
<feature type="active site" evidence="1">
    <location>
        <position position="193"/>
    </location>
</feature>
<dbReference type="SMART" id="SM00137">
    <property type="entry name" value="MAM"/>
    <property type="match status" value="1"/>
</dbReference>
<reference evidence="7" key="1">
    <citation type="submission" date="2025-08" db="UniProtKB">
        <authorList>
            <consortium name="RefSeq"/>
        </authorList>
    </citation>
    <scope>IDENTIFICATION</scope>
    <source>
        <tissue evidence="7">Blood</tissue>
    </source>
</reference>
<dbReference type="RefSeq" id="XP_060539288.1">
    <property type="nucleotide sequence ID" value="XM_060683305.1"/>
</dbReference>
<dbReference type="EC" id="3.4.24.-" evidence="2"/>
<feature type="compositionally biased region" description="Polar residues" evidence="3">
    <location>
        <begin position="413"/>
        <end position="428"/>
    </location>
</feature>
<feature type="domain" description="MAM" evidence="4">
    <location>
        <begin position="1670"/>
        <end position="1827"/>
    </location>
</feature>
<dbReference type="Pfam" id="PF01400">
    <property type="entry name" value="Astacin"/>
    <property type="match status" value="1"/>
</dbReference>
<dbReference type="Proteomes" id="UP001652622">
    <property type="component" value="Unplaced"/>
</dbReference>
<dbReference type="GeneID" id="117673321"/>
<protein>
    <recommendedName>
        <fullName evidence="2">Metalloendopeptidase</fullName>
        <ecNumber evidence="2">3.4.24.-</ecNumber>
    </recommendedName>
</protein>
<evidence type="ECO:0000256" key="3">
    <source>
        <dbReference type="SAM" id="MobiDB-lite"/>
    </source>
</evidence>
<dbReference type="InterPro" id="IPR024079">
    <property type="entry name" value="MetalloPept_cat_dom_sf"/>
</dbReference>
<proteinExistence type="predicted"/>
<keyword evidence="1 2" id="KW-0645">Protease</keyword>
<feature type="region of interest" description="Disordered" evidence="3">
    <location>
        <begin position="1132"/>
        <end position="1169"/>
    </location>
</feature>
<feature type="compositionally biased region" description="Polar residues" evidence="3">
    <location>
        <begin position="1134"/>
        <end position="1166"/>
    </location>
</feature>
<keyword evidence="6" id="KW-1185">Reference proteome</keyword>
<dbReference type="InterPro" id="IPR013320">
    <property type="entry name" value="ConA-like_dom_sf"/>
</dbReference>
<accession>A0ABM3YT36</accession>
<evidence type="ECO:0000313" key="6">
    <source>
        <dbReference type="Proteomes" id="UP001652622"/>
    </source>
</evidence>
<comment type="caution">
    <text evidence="1">Lacks conserved residue(s) required for the propagation of feature annotation.</text>
</comment>
<comment type="cofactor">
    <cofactor evidence="1 2">
        <name>Zn(2+)</name>
        <dbReference type="ChEBI" id="CHEBI:29105"/>
    </cofactor>
    <text evidence="1 2">Binds 1 zinc ion per subunit.</text>
</comment>
<dbReference type="Pfam" id="PF00629">
    <property type="entry name" value="MAM"/>
    <property type="match status" value="1"/>
</dbReference>
<dbReference type="InterPro" id="IPR001506">
    <property type="entry name" value="Peptidase_M12A"/>
</dbReference>
<feature type="compositionally biased region" description="Polar residues" evidence="3">
    <location>
        <begin position="825"/>
        <end position="834"/>
    </location>
</feature>
<feature type="compositionally biased region" description="Polar residues" evidence="3">
    <location>
        <begin position="1339"/>
        <end position="1366"/>
    </location>
</feature>
<feature type="region of interest" description="Disordered" evidence="3">
    <location>
        <begin position="1328"/>
        <end position="1366"/>
    </location>
</feature>
<dbReference type="SUPFAM" id="SSF55486">
    <property type="entry name" value="Metalloproteases ('zincins'), catalytic domain"/>
    <property type="match status" value="1"/>
</dbReference>
<dbReference type="SMART" id="SM00235">
    <property type="entry name" value="ZnMc"/>
    <property type="match status" value="1"/>
</dbReference>
<feature type="compositionally biased region" description="Polar residues" evidence="3">
    <location>
        <begin position="394"/>
        <end position="404"/>
    </location>
</feature>
<keyword evidence="1 2" id="KW-0862">Zinc</keyword>
<feature type="compositionally biased region" description="Polar residues" evidence="3">
    <location>
        <begin position="865"/>
        <end position="876"/>
    </location>
</feature>
<dbReference type="Gene3D" id="3.40.390.10">
    <property type="entry name" value="Collagenase (Catalytic Domain)"/>
    <property type="match status" value="1"/>
</dbReference>
<dbReference type="PROSITE" id="PS50060">
    <property type="entry name" value="MAM_2"/>
    <property type="match status" value="1"/>
</dbReference>
<evidence type="ECO:0000259" key="4">
    <source>
        <dbReference type="PROSITE" id="PS50060"/>
    </source>
</evidence>
<feature type="region of interest" description="Disordered" evidence="3">
    <location>
        <begin position="520"/>
        <end position="541"/>
    </location>
</feature>
<evidence type="ECO:0000259" key="5">
    <source>
        <dbReference type="PROSITE" id="PS51864"/>
    </source>
</evidence>
<dbReference type="PRINTS" id="PR00480">
    <property type="entry name" value="ASTACIN"/>
</dbReference>
<dbReference type="InterPro" id="IPR000998">
    <property type="entry name" value="MAM_dom"/>
</dbReference>
<feature type="binding site" evidence="1">
    <location>
        <position position="202"/>
    </location>
    <ligand>
        <name>Zn(2+)</name>
        <dbReference type="ChEBI" id="CHEBI:29105"/>
        <note>catalytic</note>
    </ligand>
</feature>
<feature type="binding site" evidence="1">
    <location>
        <position position="196"/>
    </location>
    <ligand>
        <name>Zn(2+)</name>
        <dbReference type="ChEBI" id="CHEBI:29105"/>
        <note>catalytic</note>
    </ligand>
</feature>
<keyword evidence="1 2" id="KW-0479">Metal-binding</keyword>
<dbReference type="Gene3D" id="2.60.120.200">
    <property type="match status" value="1"/>
</dbReference>
<feature type="region of interest" description="Disordered" evidence="3">
    <location>
        <begin position="778"/>
        <end position="919"/>
    </location>
</feature>
<dbReference type="PANTHER" id="PTHR10127">
    <property type="entry name" value="DISCOIDIN, CUB, EGF, LAMININ , AND ZINC METALLOPROTEASE DOMAIN CONTAINING"/>
    <property type="match status" value="1"/>
</dbReference>
<dbReference type="PANTHER" id="PTHR10127:SF855">
    <property type="entry name" value="ASTACIN-LIKE METALLOENDOPEPTIDASE"/>
    <property type="match status" value="1"/>
</dbReference>
<evidence type="ECO:0000313" key="7">
    <source>
        <dbReference type="RefSeq" id="XP_060539288.1"/>
    </source>
</evidence>
<feature type="binding site" evidence="1">
    <location>
        <position position="192"/>
    </location>
    <ligand>
        <name>Zn(2+)</name>
        <dbReference type="ChEBI" id="CHEBI:29105"/>
        <note>catalytic</note>
    </ligand>
</feature>
<dbReference type="CDD" id="cd06263">
    <property type="entry name" value="MAM"/>
    <property type="match status" value="1"/>
</dbReference>
<feature type="region of interest" description="Disordered" evidence="3">
    <location>
        <begin position="394"/>
        <end position="468"/>
    </location>
</feature>
<dbReference type="PROSITE" id="PS51864">
    <property type="entry name" value="ASTACIN"/>
    <property type="match status" value="1"/>
</dbReference>
<keyword evidence="1 2" id="KW-0378">Hydrolase</keyword>